<dbReference type="AlphaFoldDB" id="A0A0H3ZV60"/>
<sequence>MKVEAVQDEPIMMREEMLQALFEYIEVVYNRTRRHRALGYLSPINFEKQYVA</sequence>
<proteinExistence type="predicted"/>
<evidence type="ECO:0000313" key="2">
    <source>
        <dbReference type="EMBL" id="AKN40263.1"/>
    </source>
</evidence>
<dbReference type="PANTHER" id="PTHR46889">
    <property type="entry name" value="TRANSPOSASE INSF FOR INSERTION SEQUENCE IS3B-RELATED"/>
    <property type="match status" value="1"/>
</dbReference>
<dbReference type="InterPro" id="IPR050900">
    <property type="entry name" value="Transposase_IS3/IS150/IS904"/>
</dbReference>
<reference evidence="2" key="1">
    <citation type="journal article" date="2015" name="MBio">
        <title>Eco-Evolutionary Dynamics of Episomes among Ecologically Cohesive Bacterial Populations.</title>
        <authorList>
            <person name="Xue H."/>
            <person name="Cordero O.X."/>
            <person name="Camas F.M."/>
            <person name="Trimble W."/>
            <person name="Meyer F."/>
            <person name="Guglielmini J."/>
            <person name="Rocha E.P."/>
            <person name="Polz M.F."/>
        </authorList>
    </citation>
    <scope>NUCLEOTIDE SEQUENCE</scope>
    <source>
        <strain evidence="2">FF_267</strain>
    </source>
</reference>
<feature type="domain" description="Integrase catalytic" evidence="1">
    <location>
        <begin position="2"/>
        <end position="49"/>
    </location>
</feature>
<dbReference type="PANTHER" id="PTHR46889:SF4">
    <property type="entry name" value="TRANSPOSASE INSO FOR INSERTION SEQUENCE ELEMENT IS911B-RELATED"/>
    <property type="match status" value="1"/>
</dbReference>
<dbReference type="InterPro" id="IPR001584">
    <property type="entry name" value="Integrase_cat-core"/>
</dbReference>
<name>A0A0H3ZV60_9VIBR</name>
<accession>A0A0H3ZV60</accession>
<organism evidence="2">
    <name type="scientific">Vibrio tasmaniensis</name>
    <dbReference type="NCBI Taxonomy" id="212663"/>
    <lineage>
        <taxon>Bacteria</taxon>
        <taxon>Pseudomonadati</taxon>
        <taxon>Pseudomonadota</taxon>
        <taxon>Gammaproteobacteria</taxon>
        <taxon>Vibrionales</taxon>
        <taxon>Vibrionaceae</taxon>
        <taxon>Vibrio</taxon>
    </lineage>
</organism>
<protein>
    <submittedName>
        <fullName evidence="2">Mobile element protein</fullName>
    </submittedName>
</protein>
<dbReference type="Pfam" id="PF13333">
    <property type="entry name" value="rve_2"/>
    <property type="match status" value="1"/>
</dbReference>
<dbReference type="EMBL" id="KP795684">
    <property type="protein sequence ID" value="AKN40263.1"/>
    <property type="molecule type" value="Genomic_DNA"/>
</dbReference>
<dbReference type="GO" id="GO:0015074">
    <property type="term" value="P:DNA integration"/>
    <property type="evidence" value="ECO:0007669"/>
    <property type="project" value="InterPro"/>
</dbReference>
<evidence type="ECO:0000259" key="1">
    <source>
        <dbReference type="Pfam" id="PF13333"/>
    </source>
</evidence>